<dbReference type="Proteomes" id="UP000199614">
    <property type="component" value="Unassembled WGS sequence"/>
</dbReference>
<keyword evidence="3" id="KW-1185">Reference proteome</keyword>
<organism evidence="2 3">
    <name type="scientific">Pseudonocardia ammonioxydans</name>
    <dbReference type="NCBI Taxonomy" id="260086"/>
    <lineage>
        <taxon>Bacteria</taxon>
        <taxon>Bacillati</taxon>
        <taxon>Actinomycetota</taxon>
        <taxon>Actinomycetes</taxon>
        <taxon>Pseudonocardiales</taxon>
        <taxon>Pseudonocardiaceae</taxon>
        <taxon>Pseudonocardia</taxon>
    </lineage>
</organism>
<dbReference type="Pfam" id="PF14602">
    <property type="entry name" value="Hexapep_2"/>
    <property type="match status" value="1"/>
</dbReference>
<feature type="non-terminal residue" evidence="2">
    <location>
        <position position="1"/>
    </location>
</feature>
<proteinExistence type="predicted"/>
<evidence type="ECO:0008006" key="4">
    <source>
        <dbReference type="Google" id="ProtNLM"/>
    </source>
</evidence>
<dbReference type="EMBL" id="FOUY01000053">
    <property type="protein sequence ID" value="SFO40863.1"/>
    <property type="molecule type" value="Genomic_DNA"/>
</dbReference>
<dbReference type="SUPFAM" id="SSF51161">
    <property type="entry name" value="Trimeric LpxA-like enzymes"/>
    <property type="match status" value="1"/>
</dbReference>
<evidence type="ECO:0000256" key="1">
    <source>
        <dbReference type="SAM" id="MobiDB-lite"/>
    </source>
</evidence>
<evidence type="ECO:0000313" key="3">
    <source>
        <dbReference type="Proteomes" id="UP000199614"/>
    </source>
</evidence>
<feature type="region of interest" description="Disordered" evidence="1">
    <location>
        <begin position="146"/>
        <end position="165"/>
    </location>
</feature>
<dbReference type="AlphaFoldDB" id="A0A1I5GY33"/>
<evidence type="ECO:0000313" key="2">
    <source>
        <dbReference type="EMBL" id="SFO40863.1"/>
    </source>
</evidence>
<dbReference type="InterPro" id="IPR001451">
    <property type="entry name" value="Hexapep"/>
</dbReference>
<name>A0A1I5GY33_PSUAM</name>
<dbReference type="STRING" id="260086.SAMN05216207_10531"/>
<dbReference type="Gene3D" id="2.160.10.10">
    <property type="entry name" value="Hexapeptide repeat proteins"/>
    <property type="match status" value="1"/>
</dbReference>
<reference evidence="2 3" key="1">
    <citation type="submission" date="2016-10" db="EMBL/GenBank/DDBJ databases">
        <authorList>
            <person name="de Groot N.N."/>
        </authorList>
    </citation>
    <scope>NUCLEOTIDE SEQUENCE [LARGE SCALE GENOMIC DNA]</scope>
    <source>
        <strain evidence="2 3">CGMCC 4.1877</strain>
    </source>
</reference>
<dbReference type="InterPro" id="IPR011004">
    <property type="entry name" value="Trimer_LpxA-like_sf"/>
</dbReference>
<sequence>VDRSVRRLLLRAPKGCSIYEPIFWGHERFWKVPAPSYLLLFNGTPFKGLLLRMLGMRVGARLFDDGAAFVERPFISLGDDCTLNERSIVQNHSQEDGAFKSDHTVIGSRVTLGIGAFVHYGITVGDDAVIEADSFLMKGEEVPAGETWGANPARELPTRSIPTSA</sequence>
<accession>A0A1I5GY33</accession>
<gene>
    <name evidence="2" type="ORF">SAMN05216207_10531</name>
</gene>
<protein>
    <recommendedName>
        <fullName evidence="4">Acetyltransferase (Isoleucine patch superfamily)</fullName>
    </recommendedName>
</protein>
<dbReference type="RefSeq" id="WP_281248746.1">
    <property type="nucleotide sequence ID" value="NZ_FOUY01000053.1"/>
</dbReference>